<dbReference type="InterPro" id="IPR017532">
    <property type="entry name" value="Hydrolase-2_PEP"/>
</dbReference>
<dbReference type="AlphaFoldDB" id="N6YXD4"/>
<organism evidence="1 2">
    <name type="scientific">Thauera phenylacetica B4P</name>
    <dbReference type="NCBI Taxonomy" id="1234382"/>
    <lineage>
        <taxon>Bacteria</taxon>
        <taxon>Pseudomonadati</taxon>
        <taxon>Pseudomonadota</taxon>
        <taxon>Betaproteobacteria</taxon>
        <taxon>Rhodocyclales</taxon>
        <taxon>Zoogloeaceae</taxon>
        <taxon>Thauera</taxon>
    </lineage>
</organism>
<proteinExistence type="predicted"/>
<sequence length="227" mass="23955">MVALAAQAFAARGWTVLQLDLLGCGDSAGELVDASWSQWVEDVGLGHAFLSARGSGPVVLWTHRAGSLLAADWLKLAGARLPLLLWQPVTNGRQHLSQFLRLKAASEMLSDADAKTALARARVALHAGEVVEVAGYELSPELANGMEASSFELPASGGYAVAMLEVDGSGRTAPPPALAALRARLEAQGATVSLEKVTGPAFWQTQEIELAPELIERSCHVLEVLGR</sequence>
<keyword evidence="2" id="KW-1185">Reference proteome</keyword>
<dbReference type="EMBL" id="AMXF01000003">
    <property type="protein sequence ID" value="ENO98906.1"/>
    <property type="molecule type" value="Genomic_DNA"/>
</dbReference>
<name>N6YXD4_9RHOO</name>
<reference evidence="1 2" key="1">
    <citation type="submission" date="2012-09" db="EMBL/GenBank/DDBJ databases">
        <title>Draft Genome Sequences of 6 Strains from Genus Thauera.</title>
        <authorList>
            <person name="Liu B."/>
            <person name="Shapleigh J.P."/>
            <person name="Frostegard A.H."/>
        </authorList>
    </citation>
    <scope>NUCLEOTIDE SEQUENCE [LARGE SCALE GENOMIC DNA]</scope>
    <source>
        <strain evidence="1 2">B4P</strain>
    </source>
</reference>
<accession>N6YXD4</accession>
<dbReference type="InterPro" id="IPR029058">
    <property type="entry name" value="AB_hydrolase_fold"/>
</dbReference>
<evidence type="ECO:0000313" key="2">
    <source>
        <dbReference type="Proteomes" id="UP000013047"/>
    </source>
</evidence>
<dbReference type="ESTHER" id="9rhoo-n6yxd4">
    <property type="family name" value="Hydrolase-2_PEP"/>
</dbReference>
<dbReference type="NCBIfam" id="TIGR03101">
    <property type="entry name" value="hydr2_PEP"/>
    <property type="match status" value="1"/>
</dbReference>
<dbReference type="Gene3D" id="3.40.50.1820">
    <property type="entry name" value="alpha/beta hydrolase"/>
    <property type="match status" value="1"/>
</dbReference>
<protein>
    <submittedName>
        <fullName evidence="1">Uncharacterized protein</fullName>
    </submittedName>
</protein>
<comment type="caution">
    <text evidence="1">The sequence shown here is derived from an EMBL/GenBank/DDBJ whole genome shotgun (WGS) entry which is preliminary data.</text>
</comment>
<evidence type="ECO:0000313" key="1">
    <source>
        <dbReference type="EMBL" id="ENO98906.1"/>
    </source>
</evidence>
<dbReference type="Proteomes" id="UP000013047">
    <property type="component" value="Unassembled WGS sequence"/>
</dbReference>
<gene>
    <name evidence="1" type="ORF">C667_01543</name>
</gene>
<dbReference type="SUPFAM" id="SSF53474">
    <property type="entry name" value="alpha/beta-Hydrolases"/>
    <property type="match status" value="1"/>
</dbReference>